<dbReference type="EMBL" id="LT669839">
    <property type="protein sequence ID" value="SHD77904.1"/>
    <property type="molecule type" value="Genomic_DNA"/>
</dbReference>
<dbReference type="CDD" id="cd05013">
    <property type="entry name" value="SIS_RpiR"/>
    <property type="match status" value="1"/>
</dbReference>
<dbReference type="InterPro" id="IPR009057">
    <property type="entry name" value="Homeodomain-like_sf"/>
</dbReference>
<keyword evidence="1" id="KW-0805">Transcription regulation</keyword>
<evidence type="ECO:0000313" key="6">
    <source>
        <dbReference type="EMBL" id="SHD77904.1"/>
    </source>
</evidence>
<sequence length="323" mass="36322">MSYYFNKDEKIFQNKNNMLKNIFIYIIMKIIKELELVLVDNTIFTKMKQGLESFRPSEKKIARYILNNSREAINLSISEMAKKSNTSEASVVRFCKTLGLGGYQDLKIALSLNTVQDSKEEKILHEIINVDDSPKTILNKLSAGSIQAIQDTCNLVNIHSLSEAIEVINQCEKIHLFGIGASSIVALDAQYKFARINIPSIMFMDHHIQITSAVHLNERDVAIGISNSGRTMEVIEGLKTAKERGATTIAITQYGKSPIQDVSDIVLFTASVENNFRSGAMASRIAQLLVIDSLFIGVACKRYDEVIEYLKITREALEDKRYK</sequence>
<dbReference type="GO" id="GO:0003700">
    <property type="term" value="F:DNA-binding transcription factor activity"/>
    <property type="evidence" value="ECO:0007669"/>
    <property type="project" value="InterPro"/>
</dbReference>
<dbReference type="InterPro" id="IPR000281">
    <property type="entry name" value="HTH_RpiR"/>
</dbReference>
<evidence type="ECO:0000256" key="3">
    <source>
        <dbReference type="ARBA" id="ARBA00023163"/>
    </source>
</evidence>
<evidence type="ECO:0008006" key="8">
    <source>
        <dbReference type="Google" id="ProtNLM"/>
    </source>
</evidence>
<evidence type="ECO:0000256" key="2">
    <source>
        <dbReference type="ARBA" id="ARBA00023125"/>
    </source>
</evidence>
<dbReference type="GO" id="GO:0003677">
    <property type="term" value="F:DNA binding"/>
    <property type="evidence" value="ECO:0007669"/>
    <property type="project" value="UniProtKB-KW"/>
</dbReference>
<dbReference type="Pfam" id="PF01380">
    <property type="entry name" value="SIS"/>
    <property type="match status" value="1"/>
</dbReference>
<gene>
    <name evidence="6" type="ORF">CUESP1_2558</name>
</gene>
<dbReference type="SUPFAM" id="SSF46689">
    <property type="entry name" value="Homeodomain-like"/>
    <property type="match status" value="1"/>
</dbReference>
<keyword evidence="7" id="KW-1185">Reference proteome</keyword>
<dbReference type="Pfam" id="PF01418">
    <property type="entry name" value="HTH_6"/>
    <property type="match status" value="1"/>
</dbReference>
<dbReference type="GO" id="GO:1901135">
    <property type="term" value="P:carbohydrate derivative metabolic process"/>
    <property type="evidence" value="ECO:0007669"/>
    <property type="project" value="InterPro"/>
</dbReference>
<name>M1Z7P5_9FIRM</name>
<keyword evidence="2" id="KW-0238">DNA-binding</keyword>
<evidence type="ECO:0000313" key="7">
    <source>
        <dbReference type="Proteomes" id="UP000245423"/>
    </source>
</evidence>
<dbReference type="Gene3D" id="1.10.10.10">
    <property type="entry name" value="Winged helix-like DNA-binding domain superfamily/Winged helix DNA-binding domain"/>
    <property type="match status" value="1"/>
</dbReference>
<dbReference type="AlphaFoldDB" id="M1Z7P5"/>
<dbReference type="PROSITE" id="PS51464">
    <property type="entry name" value="SIS"/>
    <property type="match status" value="1"/>
</dbReference>
<dbReference type="InterPro" id="IPR036388">
    <property type="entry name" value="WH-like_DNA-bd_sf"/>
</dbReference>
<dbReference type="PANTHER" id="PTHR30514:SF1">
    <property type="entry name" value="HTH-TYPE TRANSCRIPTIONAL REGULATOR HEXR-RELATED"/>
    <property type="match status" value="1"/>
</dbReference>
<dbReference type="InterPro" id="IPR046348">
    <property type="entry name" value="SIS_dom_sf"/>
</dbReference>
<evidence type="ECO:0000256" key="1">
    <source>
        <dbReference type="ARBA" id="ARBA00023015"/>
    </source>
</evidence>
<protein>
    <recommendedName>
        <fullName evidence="8">Transcriptional regulator, RpiR family</fullName>
    </recommendedName>
</protein>
<evidence type="ECO:0000259" key="4">
    <source>
        <dbReference type="PROSITE" id="PS51071"/>
    </source>
</evidence>
<feature type="domain" description="HTH rpiR-type" evidence="4">
    <location>
        <begin position="41"/>
        <end position="117"/>
    </location>
</feature>
<dbReference type="PANTHER" id="PTHR30514">
    <property type="entry name" value="GLUCOKINASE"/>
    <property type="match status" value="1"/>
</dbReference>
<keyword evidence="3" id="KW-0804">Transcription</keyword>
<dbReference type="GO" id="GO:0097367">
    <property type="term" value="F:carbohydrate derivative binding"/>
    <property type="evidence" value="ECO:0007669"/>
    <property type="project" value="InterPro"/>
</dbReference>
<dbReference type="InterPro" id="IPR035472">
    <property type="entry name" value="RpiR-like_SIS"/>
</dbReference>
<dbReference type="SUPFAM" id="SSF53697">
    <property type="entry name" value="SIS domain"/>
    <property type="match status" value="1"/>
</dbReference>
<dbReference type="Gene3D" id="3.40.50.10490">
    <property type="entry name" value="Glucose-6-phosphate isomerase like protein, domain 1"/>
    <property type="match status" value="1"/>
</dbReference>
<accession>M1Z7P5</accession>
<proteinExistence type="predicted"/>
<dbReference type="InterPro" id="IPR047640">
    <property type="entry name" value="RpiR-like"/>
</dbReference>
<reference evidence="6 7" key="1">
    <citation type="submission" date="2016-11" db="EMBL/GenBank/DDBJ databases">
        <authorList>
            <person name="Manzoor S."/>
        </authorList>
    </citation>
    <scope>NUCLEOTIDE SEQUENCE [LARGE SCALE GENOMIC DNA]</scope>
    <source>
        <strain evidence="6">Clostridium ultunense strain Esp</strain>
    </source>
</reference>
<organism evidence="6 7">
    <name type="scientific">[Clostridium] ultunense Esp</name>
    <dbReference type="NCBI Taxonomy" id="1288971"/>
    <lineage>
        <taxon>Bacteria</taxon>
        <taxon>Bacillati</taxon>
        <taxon>Bacillota</taxon>
        <taxon>Tissierellia</taxon>
        <taxon>Tissierellales</taxon>
        <taxon>Tepidimicrobiaceae</taxon>
        <taxon>Schnuerera</taxon>
    </lineage>
</organism>
<evidence type="ECO:0000259" key="5">
    <source>
        <dbReference type="PROSITE" id="PS51464"/>
    </source>
</evidence>
<dbReference type="Proteomes" id="UP000245423">
    <property type="component" value="Chromosome 1"/>
</dbReference>
<dbReference type="InterPro" id="IPR001347">
    <property type="entry name" value="SIS_dom"/>
</dbReference>
<feature type="domain" description="SIS" evidence="5">
    <location>
        <begin position="164"/>
        <end position="304"/>
    </location>
</feature>
<dbReference type="HOGENOM" id="CLU_055769_0_0_9"/>
<dbReference type="PROSITE" id="PS51071">
    <property type="entry name" value="HTH_RPIR"/>
    <property type="match status" value="1"/>
</dbReference>